<dbReference type="SMART" id="SM00448">
    <property type="entry name" value="REC"/>
    <property type="match status" value="1"/>
</dbReference>
<dbReference type="PROSITE" id="PS50110">
    <property type="entry name" value="RESPONSE_REGULATORY"/>
    <property type="match status" value="1"/>
</dbReference>
<evidence type="ECO:0000259" key="13">
    <source>
        <dbReference type="PROSITE" id="PS50046"/>
    </source>
</evidence>
<dbReference type="InterPro" id="IPR016132">
    <property type="entry name" value="Phyto_chromo_attachment"/>
</dbReference>
<dbReference type="SUPFAM" id="SSF55781">
    <property type="entry name" value="GAF domain-like"/>
    <property type="match status" value="2"/>
</dbReference>
<keyword evidence="7" id="KW-0067">ATP-binding</keyword>
<dbReference type="CDD" id="cd00082">
    <property type="entry name" value="HisKA"/>
    <property type="match status" value="1"/>
</dbReference>
<comment type="caution">
    <text evidence="16">The sequence shown here is derived from an EMBL/GenBank/DDBJ whole genome shotgun (WGS) entry which is preliminary data.</text>
</comment>
<evidence type="ECO:0000313" key="17">
    <source>
        <dbReference type="Proteomes" id="UP000244722"/>
    </source>
</evidence>
<dbReference type="PROSITE" id="PS50046">
    <property type="entry name" value="PHYTOCHROME_2"/>
    <property type="match status" value="1"/>
</dbReference>
<dbReference type="GO" id="GO:0005524">
    <property type="term" value="F:ATP binding"/>
    <property type="evidence" value="ECO:0007669"/>
    <property type="project" value="UniProtKB-KW"/>
</dbReference>
<feature type="domain" description="Response regulatory" evidence="15">
    <location>
        <begin position="1193"/>
        <end position="1324"/>
    </location>
</feature>
<keyword evidence="10" id="KW-0675">Receptor</keyword>
<dbReference type="Pfam" id="PF01590">
    <property type="entry name" value="GAF"/>
    <property type="match status" value="1"/>
</dbReference>
<dbReference type="InterPro" id="IPR035965">
    <property type="entry name" value="PAS-like_dom_sf"/>
</dbReference>
<feature type="compositionally biased region" description="Polar residues" evidence="12">
    <location>
        <begin position="31"/>
        <end position="41"/>
    </location>
</feature>
<dbReference type="InterPro" id="IPR029016">
    <property type="entry name" value="GAF-like_dom_sf"/>
</dbReference>
<evidence type="ECO:0000256" key="1">
    <source>
        <dbReference type="ARBA" id="ARBA00022543"/>
    </source>
</evidence>
<feature type="region of interest" description="Disordered" evidence="12">
    <location>
        <begin position="1349"/>
        <end position="1377"/>
    </location>
</feature>
<evidence type="ECO:0000256" key="2">
    <source>
        <dbReference type="ARBA" id="ARBA00022553"/>
    </source>
</evidence>
<dbReference type="Gene3D" id="1.10.287.130">
    <property type="match status" value="1"/>
</dbReference>
<keyword evidence="5" id="KW-0547">Nucleotide-binding</keyword>
<evidence type="ECO:0000256" key="12">
    <source>
        <dbReference type="SAM" id="MobiDB-lite"/>
    </source>
</evidence>
<feature type="region of interest" description="Disordered" evidence="12">
    <location>
        <begin position="332"/>
        <end position="355"/>
    </location>
</feature>
<dbReference type="Pfam" id="PF02518">
    <property type="entry name" value="HATPase_c"/>
    <property type="match status" value="1"/>
</dbReference>
<evidence type="ECO:0008006" key="18">
    <source>
        <dbReference type="Google" id="ProtNLM"/>
    </source>
</evidence>
<dbReference type="PROSITE" id="PS50109">
    <property type="entry name" value="HIS_KIN"/>
    <property type="match status" value="1"/>
</dbReference>
<dbReference type="InterPro" id="IPR011006">
    <property type="entry name" value="CheY-like_superfamily"/>
</dbReference>
<evidence type="ECO:0000256" key="7">
    <source>
        <dbReference type="ARBA" id="ARBA00022840"/>
    </source>
</evidence>
<dbReference type="Gene3D" id="3.30.450.20">
    <property type="entry name" value="PAS domain"/>
    <property type="match status" value="1"/>
</dbReference>
<evidence type="ECO:0000256" key="6">
    <source>
        <dbReference type="ARBA" id="ARBA00022777"/>
    </source>
</evidence>
<dbReference type="InterPro" id="IPR043150">
    <property type="entry name" value="Phytochrome_PHY_sf"/>
</dbReference>
<feature type="compositionally biased region" description="Basic and acidic residues" evidence="12">
    <location>
        <begin position="1030"/>
        <end position="1040"/>
    </location>
</feature>
<dbReference type="SUPFAM" id="SSF52172">
    <property type="entry name" value="CheY-like"/>
    <property type="match status" value="1"/>
</dbReference>
<dbReference type="InterPro" id="IPR005467">
    <property type="entry name" value="His_kinase_dom"/>
</dbReference>
<keyword evidence="9" id="KW-0902">Two-component regulatory system</keyword>
<dbReference type="Pfam" id="PF00072">
    <property type="entry name" value="Response_reg"/>
    <property type="match status" value="1"/>
</dbReference>
<feature type="compositionally biased region" description="Polar residues" evidence="12">
    <location>
        <begin position="1099"/>
        <end position="1113"/>
    </location>
</feature>
<keyword evidence="8" id="KW-0157">Chromophore</keyword>
<dbReference type="InterPro" id="IPR036890">
    <property type="entry name" value="HATPase_C_sf"/>
</dbReference>
<dbReference type="STRING" id="42251.A0A2T6ZKZ7"/>
<evidence type="ECO:0000256" key="9">
    <source>
        <dbReference type="ARBA" id="ARBA00023012"/>
    </source>
</evidence>
<feature type="region of interest" description="Disordered" evidence="12">
    <location>
        <begin position="952"/>
        <end position="971"/>
    </location>
</feature>
<dbReference type="PANTHER" id="PTHR43065:SF10">
    <property type="entry name" value="PEROXIDE STRESS-ACTIVATED HISTIDINE KINASE MAK3"/>
    <property type="match status" value="1"/>
</dbReference>
<keyword evidence="1" id="KW-0600">Photoreceptor protein</keyword>
<feature type="modified residue" description="4-aspartylphosphate" evidence="11">
    <location>
        <position position="1244"/>
    </location>
</feature>
<proteinExistence type="predicted"/>
<dbReference type="SUPFAM" id="SSF55874">
    <property type="entry name" value="ATPase domain of HSP90 chaperone/DNA topoisomerase II/histidine kinase"/>
    <property type="match status" value="1"/>
</dbReference>
<keyword evidence="6" id="KW-0418">Kinase</keyword>
<dbReference type="Gene3D" id="3.30.450.270">
    <property type="match status" value="1"/>
</dbReference>
<dbReference type="GO" id="GO:0006355">
    <property type="term" value="P:regulation of DNA-templated transcription"/>
    <property type="evidence" value="ECO:0007669"/>
    <property type="project" value="InterPro"/>
</dbReference>
<dbReference type="PANTHER" id="PTHR43065">
    <property type="entry name" value="SENSOR HISTIDINE KINASE"/>
    <property type="match status" value="1"/>
</dbReference>
<dbReference type="SUPFAM" id="SSF55785">
    <property type="entry name" value="PYP-like sensor domain (PAS domain)"/>
    <property type="match status" value="1"/>
</dbReference>
<sequence>MGDKQAENVDDPLEIDTFSESRDEQAPFSPSPTHQRPSSESLPFYFHHRGLITPGSSAAGTGSGGDFGPPPPDGRDIVYPIRSVVSISRPPPGLGSPAPGVRSGDAREELSETRSESQSRSQKTLTIANPDRKSPIASPVGGKRESGNSSGIPTSRQSLLPSTTKEGSDERYVTARFKHLVTNEGHMVVTGVSGSGSIQRCEDEPIHIPGAVQGFGVLIALKEDMEGRLGVKIVSENSEQIIGYSPAALFALESFCNILSEEQIENLHEHLDFVRDYASDPVHSGPDVFPLAVTSPNSTEVKLWCAIHIAEKNPDLLICEFELEDDHIYPLFSPTEEETPSLPEDTLNSSPSEQDLLESTLSASRPLRVLRNARKRRGQAAAMEVFSLMSQIQEQLSSASTLDVFLKVLVGIVKELTGFHRVMIYRFDEVWNGQVVTELVDPRATKDLYKGLHFPASDIPKQARDLYLLNKVRLLYDRDQATARLVCKSKEYLDDPLDMTHSYLRAMSPIHIKYLRNMAVRASTSISLTAFDELWGLISCHSYGQKGMRVSFPIRKMCRLIGETASRSIERLSYASRLQARKLINTVPTEQNPSGYIVASSDDLLKIFNADFGLLSIREETKVLGQLEYSQESLAMLEYLRERKFTSVLTSQNLSVDFPDLNYDPGFSIIAGLLLVPLSVGGQDFIVFFRKGQLWKVNWAGNPYEKNVKKGTQEYLEPRKSFKIWSETVVGKSRDWTEEQVETAAVLCLIYGKFIEVWRQKEAALQTSQLTRLLLANASHEVRTPLNAIINYLEIALESPLDSETRDNLMRSHSASKSLIYVINDLLDLTRTEAGQSLIMEEAFDLSETIRDATERYKSGAERKNITFEVVEYEGLPRFVKGDQARLRQAVSNIAGNAVKHTSEGGVRVDIWMSQVADGRCQIEIVVQDTGVGMSSEKLEALFREFEQVHTEEDVMDRPEARENESPPLSFNAVSKIPGQKILGLGLAVVARIVRNMNGQLRLKSEWGKGSRFTISFPLSLASEAELDSEQKKRVVERQKSPSPQPPSVTPAPGEILLIDSQNCRPQDMTRRNSGASMNNSGSLGGAKSGESETDEFVHTTSSPHLSTVSNSPPVRRGADIRAKSFLDTMGLATPQQRPNREIREGSAAPIKGPRAPDESSSPTPPPAADTAPMKIPPIADTNLPIEPSEKYEILVAEDDPINSKIIKKRLEKMGHGVALTVNGEECADLYTKHGQKYDIVLMDMQMPIMDGGTSTTRIRQFEGTDLGRCVPRRHRINLRVPIFAVSASLAEERRTEYADLGFDGWILKPIDFKRLKLLLDGIRDPAIRAKSAYEPGHWEKGGWFFGTPGEIKSSPPEHEDIPPAALKTKDEGPDGI</sequence>
<feature type="domain" description="Histidine kinase" evidence="14">
    <location>
        <begin position="777"/>
        <end position="1021"/>
    </location>
</feature>
<dbReference type="GO" id="GO:0009881">
    <property type="term" value="F:photoreceptor activity"/>
    <property type="evidence" value="ECO:0007669"/>
    <property type="project" value="UniProtKB-KW"/>
</dbReference>
<dbReference type="InterPro" id="IPR013654">
    <property type="entry name" value="PAS_2"/>
</dbReference>
<evidence type="ECO:0000256" key="5">
    <source>
        <dbReference type="ARBA" id="ARBA00022741"/>
    </source>
</evidence>
<evidence type="ECO:0000256" key="4">
    <source>
        <dbReference type="ARBA" id="ARBA00022679"/>
    </source>
</evidence>
<gene>
    <name evidence="16" type="ORF">B9Z19DRAFT_991453</name>
</gene>
<accession>A0A2T6ZKZ7</accession>
<dbReference type="InterPro" id="IPR003661">
    <property type="entry name" value="HisK_dim/P_dom"/>
</dbReference>
<evidence type="ECO:0000259" key="15">
    <source>
        <dbReference type="PROSITE" id="PS50110"/>
    </source>
</evidence>
<dbReference type="PRINTS" id="PR01033">
    <property type="entry name" value="PHYTOCHROME"/>
</dbReference>
<feature type="domain" description="Phytochrome chromophore attachment site" evidence="13">
    <location>
        <begin position="401"/>
        <end position="563"/>
    </location>
</feature>
<evidence type="ECO:0000256" key="3">
    <source>
        <dbReference type="ARBA" id="ARBA00022606"/>
    </source>
</evidence>
<dbReference type="FunFam" id="3.30.450.270:FF:000002">
    <property type="entry name" value="Sensor histidine kinase/response regulator, putative"/>
    <property type="match status" value="1"/>
</dbReference>
<evidence type="ECO:0000256" key="10">
    <source>
        <dbReference type="ARBA" id="ARBA00023170"/>
    </source>
</evidence>
<evidence type="ECO:0000313" key="16">
    <source>
        <dbReference type="EMBL" id="PUU76169.1"/>
    </source>
</evidence>
<dbReference type="InterPro" id="IPR036097">
    <property type="entry name" value="HisK_dim/P_sf"/>
</dbReference>
<feature type="region of interest" description="Disordered" evidence="12">
    <location>
        <begin position="1066"/>
        <end position="1184"/>
    </location>
</feature>
<keyword evidence="3" id="KW-0716">Sensory transduction</keyword>
<dbReference type="Pfam" id="PF08446">
    <property type="entry name" value="PAS_2"/>
    <property type="match status" value="1"/>
</dbReference>
<feature type="region of interest" description="Disordered" evidence="12">
    <location>
        <begin position="1030"/>
        <end position="1054"/>
    </location>
</feature>
<dbReference type="Gene3D" id="3.30.450.40">
    <property type="match status" value="1"/>
</dbReference>
<dbReference type="InterPro" id="IPR003594">
    <property type="entry name" value="HATPase_dom"/>
</dbReference>
<dbReference type="InterPro" id="IPR003018">
    <property type="entry name" value="GAF"/>
</dbReference>
<protein>
    <recommendedName>
        <fullName evidence="18">GAF domain-like protein</fullName>
    </recommendedName>
</protein>
<dbReference type="InterPro" id="IPR013515">
    <property type="entry name" value="Phytochrome_cen-reg"/>
</dbReference>
<dbReference type="Proteomes" id="UP000244722">
    <property type="component" value="Unassembled WGS sequence"/>
</dbReference>
<evidence type="ECO:0000256" key="11">
    <source>
        <dbReference type="PROSITE-ProRule" id="PRU00169"/>
    </source>
</evidence>
<dbReference type="Gene3D" id="3.40.50.2300">
    <property type="match status" value="1"/>
</dbReference>
<keyword evidence="2 11" id="KW-0597">Phosphoprotein</keyword>
<name>A0A2T6ZKZ7_TUBBO</name>
<dbReference type="Gene3D" id="3.30.565.10">
    <property type="entry name" value="Histidine kinase-like ATPase, C-terminal domain"/>
    <property type="match status" value="1"/>
</dbReference>
<evidence type="ECO:0000256" key="8">
    <source>
        <dbReference type="ARBA" id="ARBA00022991"/>
    </source>
</evidence>
<dbReference type="Pfam" id="PF00360">
    <property type="entry name" value="PHY"/>
    <property type="match status" value="1"/>
</dbReference>
<reference evidence="16 17" key="1">
    <citation type="submission" date="2017-04" db="EMBL/GenBank/DDBJ databases">
        <title>Draft genome sequence of Tuber borchii Vittad., a whitish edible truffle.</title>
        <authorList>
            <consortium name="DOE Joint Genome Institute"/>
            <person name="Murat C."/>
            <person name="Kuo A."/>
            <person name="Barry K.W."/>
            <person name="Clum A."/>
            <person name="Dockter R.B."/>
            <person name="Fauchery L."/>
            <person name="Iotti M."/>
            <person name="Kohler A."/>
            <person name="Labutti K."/>
            <person name="Lindquist E.A."/>
            <person name="Lipzen A."/>
            <person name="Ohm R.A."/>
            <person name="Wang M."/>
            <person name="Grigoriev I.V."/>
            <person name="Zambonelli A."/>
            <person name="Martin F.M."/>
        </authorList>
    </citation>
    <scope>NUCLEOTIDE SEQUENCE [LARGE SCALE GENOMIC DNA]</scope>
    <source>
        <strain evidence="16 17">Tbo3840</strain>
    </source>
</reference>
<dbReference type="OrthoDB" id="2015534at2759"/>
<dbReference type="SMART" id="SM00388">
    <property type="entry name" value="HisKA"/>
    <property type="match status" value="1"/>
</dbReference>
<feature type="compositionally biased region" description="Polar residues" evidence="12">
    <location>
        <begin position="147"/>
        <end position="165"/>
    </location>
</feature>
<dbReference type="GO" id="GO:0009584">
    <property type="term" value="P:detection of visible light"/>
    <property type="evidence" value="ECO:0007669"/>
    <property type="project" value="InterPro"/>
</dbReference>
<dbReference type="InterPro" id="IPR001294">
    <property type="entry name" value="Phytochrome"/>
</dbReference>
<dbReference type="SUPFAM" id="SSF47384">
    <property type="entry name" value="Homodimeric domain of signal transducing histidine kinase"/>
    <property type="match status" value="1"/>
</dbReference>
<dbReference type="CDD" id="cd17546">
    <property type="entry name" value="REC_hyHK_CKI1_RcsC-like"/>
    <property type="match status" value="1"/>
</dbReference>
<dbReference type="GO" id="GO:0000155">
    <property type="term" value="F:phosphorelay sensor kinase activity"/>
    <property type="evidence" value="ECO:0007669"/>
    <property type="project" value="InterPro"/>
</dbReference>
<keyword evidence="17" id="KW-1185">Reference proteome</keyword>
<feature type="region of interest" description="Disordered" evidence="12">
    <location>
        <begin position="1"/>
        <end position="168"/>
    </location>
</feature>
<keyword evidence="4" id="KW-0808">Transferase</keyword>
<evidence type="ECO:0000259" key="14">
    <source>
        <dbReference type="PROSITE" id="PS50109"/>
    </source>
</evidence>
<dbReference type="SMART" id="SM00387">
    <property type="entry name" value="HATPase_c"/>
    <property type="match status" value="1"/>
</dbReference>
<feature type="compositionally biased region" description="Basic and acidic residues" evidence="12">
    <location>
        <begin position="1356"/>
        <end position="1377"/>
    </location>
</feature>
<dbReference type="InterPro" id="IPR001789">
    <property type="entry name" value="Sig_transdc_resp-reg_receiver"/>
</dbReference>
<feature type="compositionally biased region" description="Basic and acidic residues" evidence="12">
    <location>
        <begin position="104"/>
        <end position="117"/>
    </location>
</feature>
<dbReference type="Pfam" id="PF00512">
    <property type="entry name" value="HisKA"/>
    <property type="match status" value="1"/>
</dbReference>
<feature type="compositionally biased region" description="Basic and acidic residues" evidence="12">
    <location>
        <begin position="952"/>
        <end position="965"/>
    </location>
</feature>
<feature type="compositionally biased region" description="Polar residues" evidence="12">
    <location>
        <begin position="1072"/>
        <end position="1082"/>
    </location>
</feature>
<dbReference type="EMBL" id="NESQ01000198">
    <property type="protein sequence ID" value="PUU76169.1"/>
    <property type="molecule type" value="Genomic_DNA"/>
</dbReference>
<organism evidence="16 17">
    <name type="scientific">Tuber borchii</name>
    <name type="common">White truffle</name>
    <dbReference type="NCBI Taxonomy" id="42251"/>
    <lineage>
        <taxon>Eukaryota</taxon>
        <taxon>Fungi</taxon>
        <taxon>Dikarya</taxon>
        <taxon>Ascomycota</taxon>
        <taxon>Pezizomycotina</taxon>
        <taxon>Pezizomycetes</taxon>
        <taxon>Pezizales</taxon>
        <taxon>Tuberaceae</taxon>
        <taxon>Tuber</taxon>
    </lineage>
</organism>